<evidence type="ECO:0000313" key="3">
    <source>
        <dbReference type="EMBL" id="MBM7561037.1"/>
    </source>
</evidence>
<dbReference type="Proteomes" id="UP000767854">
    <property type="component" value="Unassembled WGS sequence"/>
</dbReference>
<dbReference type="PROSITE" id="PS51257">
    <property type="entry name" value="PROKAR_LIPOPROTEIN"/>
    <property type="match status" value="1"/>
</dbReference>
<feature type="chain" id="PRO_5045677512" evidence="1">
    <location>
        <begin position="24"/>
        <end position="289"/>
    </location>
</feature>
<accession>A0ABS2MNR6</accession>
<gene>
    <name evidence="3" type="ORF">JOC49_000554</name>
</gene>
<evidence type="ECO:0000256" key="1">
    <source>
        <dbReference type="SAM" id="SignalP"/>
    </source>
</evidence>
<keyword evidence="1" id="KW-0732">Signal</keyword>
<dbReference type="PANTHER" id="PTHR30469">
    <property type="entry name" value="MULTIDRUG RESISTANCE PROTEIN MDTA"/>
    <property type="match status" value="1"/>
</dbReference>
<dbReference type="PANTHER" id="PTHR30469:SF20">
    <property type="entry name" value="EFFLUX RND TRANSPORTER PERIPLASMIC ADAPTOR SUBUNIT"/>
    <property type="match status" value="1"/>
</dbReference>
<proteinExistence type="predicted"/>
<keyword evidence="4" id="KW-1185">Reference proteome</keyword>
<dbReference type="SUPFAM" id="SSF51230">
    <property type="entry name" value="Single hybrid motif"/>
    <property type="match status" value="1"/>
</dbReference>
<dbReference type="InterPro" id="IPR011053">
    <property type="entry name" value="Single_hybrid_motif"/>
</dbReference>
<evidence type="ECO:0000259" key="2">
    <source>
        <dbReference type="Pfam" id="PF25967"/>
    </source>
</evidence>
<organism evidence="3 4">
    <name type="scientific">Fusibacter tunisiensis</name>
    <dbReference type="NCBI Taxonomy" id="1008308"/>
    <lineage>
        <taxon>Bacteria</taxon>
        <taxon>Bacillati</taxon>
        <taxon>Bacillota</taxon>
        <taxon>Clostridia</taxon>
        <taxon>Eubacteriales</taxon>
        <taxon>Eubacteriales Family XII. Incertae Sedis</taxon>
        <taxon>Fusibacter</taxon>
    </lineage>
</organism>
<sequence>MKTKGKHLILSVLVLSLTMLVGCTEKVTPVSGEKIRNVEVSSVEMASFDEVIRYIGNITSEQMTPVILPSDGRVRSAYVKPGDFVEMGQVIGIFEDPIGQTQVDLLAPDDGYVVQLGVSEGNWGQANSVFAIIGSEGQIASFGMTQADVSRVDDSNVFRVEILAGDAVYRGELLGIDRLPDASSRTYQASVEIFSLKNFLIGEICEVKIYLDTVSGIWLPILNVQNDGQDYVYIVNDQNRIERRNLVLHELNDAFVRVDGLEVGDRVVVVGNAFVREGQEVTFKEAENE</sequence>
<dbReference type="RefSeq" id="WP_204661998.1">
    <property type="nucleotide sequence ID" value="NZ_JAFBDT010000003.1"/>
</dbReference>
<feature type="signal peptide" evidence="1">
    <location>
        <begin position="1"/>
        <end position="23"/>
    </location>
</feature>
<dbReference type="Gene3D" id="2.40.50.100">
    <property type="match status" value="1"/>
</dbReference>
<feature type="domain" description="Multidrug resistance protein MdtA-like C-terminal permuted SH3" evidence="2">
    <location>
        <begin position="225"/>
        <end position="271"/>
    </location>
</feature>
<reference evidence="3 4" key="1">
    <citation type="submission" date="2021-01" db="EMBL/GenBank/DDBJ databases">
        <title>Genomic Encyclopedia of Type Strains, Phase IV (KMG-IV): sequencing the most valuable type-strain genomes for metagenomic binning, comparative biology and taxonomic classification.</title>
        <authorList>
            <person name="Goeker M."/>
        </authorList>
    </citation>
    <scope>NUCLEOTIDE SEQUENCE [LARGE SCALE GENOMIC DNA]</scope>
    <source>
        <strain evidence="3 4">DSM 24436</strain>
    </source>
</reference>
<dbReference type="EMBL" id="JAFBDT010000003">
    <property type="protein sequence ID" value="MBM7561037.1"/>
    <property type="molecule type" value="Genomic_DNA"/>
</dbReference>
<name>A0ABS2MNR6_9FIRM</name>
<comment type="caution">
    <text evidence="3">The sequence shown here is derived from an EMBL/GenBank/DDBJ whole genome shotgun (WGS) entry which is preliminary data.</text>
</comment>
<dbReference type="Pfam" id="PF25967">
    <property type="entry name" value="RND-MFP_C"/>
    <property type="match status" value="1"/>
</dbReference>
<evidence type="ECO:0000313" key="4">
    <source>
        <dbReference type="Proteomes" id="UP000767854"/>
    </source>
</evidence>
<protein>
    <submittedName>
        <fullName evidence="3">Multidrug efflux pump subunit AcrA (Membrane-fusion protein)</fullName>
    </submittedName>
</protein>
<dbReference type="InterPro" id="IPR058627">
    <property type="entry name" value="MdtA-like_C"/>
</dbReference>
<dbReference type="Gene3D" id="2.40.420.20">
    <property type="match status" value="1"/>
</dbReference>